<feature type="compositionally biased region" description="Polar residues" evidence="1">
    <location>
        <begin position="146"/>
        <end position="166"/>
    </location>
</feature>
<gene>
    <name evidence="2" type="ORF">L227DRAFT_569491</name>
</gene>
<name>A0A5C2SWX9_9APHY</name>
<feature type="compositionally biased region" description="Polar residues" evidence="1">
    <location>
        <begin position="13"/>
        <end position="25"/>
    </location>
</feature>
<feature type="region of interest" description="Disordered" evidence="1">
    <location>
        <begin position="1"/>
        <end position="25"/>
    </location>
</feature>
<proteinExistence type="predicted"/>
<dbReference type="OrthoDB" id="3366194at2759"/>
<feature type="region of interest" description="Disordered" evidence="1">
    <location>
        <begin position="132"/>
        <end position="187"/>
    </location>
</feature>
<evidence type="ECO:0000313" key="3">
    <source>
        <dbReference type="Proteomes" id="UP000313359"/>
    </source>
</evidence>
<evidence type="ECO:0000313" key="2">
    <source>
        <dbReference type="EMBL" id="RPD67349.1"/>
    </source>
</evidence>
<dbReference type="AlphaFoldDB" id="A0A5C2SWX9"/>
<dbReference type="Proteomes" id="UP000313359">
    <property type="component" value="Unassembled WGS sequence"/>
</dbReference>
<protein>
    <recommendedName>
        <fullName evidence="4">DUF4050 domain-containing protein</fullName>
    </recommendedName>
</protein>
<keyword evidence="3" id="KW-1185">Reference proteome</keyword>
<organism evidence="2 3">
    <name type="scientific">Lentinus tigrinus ALCF2SS1-6</name>
    <dbReference type="NCBI Taxonomy" id="1328759"/>
    <lineage>
        <taxon>Eukaryota</taxon>
        <taxon>Fungi</taxon>
        <taxon>Dikarya</taxon>
        <taxon>Basidiomycota</taxon>
        <taxon>Agaricomycotina</taxon>
        <taxon>Agaricomycetes</taxon>
        <taxon>Polyporales</taxon>
        <taxon>Polyporaceae</taxon>
        <taxon>Lentinus</taxon>
    </lineage>
</organism>
<sequence length="187" mass="20540">MTTPRAPFDRDSLSPQPTSQDTAMSPYQERLAAAHLPPPGPEYFNARRALWLVPGPNHSIPTETNSSRRRLEALLATRDALEDEVVWQTGVDRVWRGLLNGARLKHRLPLALILKILQAGWIREGTWPKGAIVPDSDDDASDAPLQGTTESPLSPMSTTTPYNSTPGPLEDESMLKAASSSNRDDVH</sequence>
<evidence type="ECO:0000256" key="1">
    <source>
        <dbReference type="SAM" id="MobiDB-lite"/>
    </source>
</evidence>
<dbReference type="EMBL" id="ML122250">
    <property type="protein sequence ID" value="RPD67349.1"/>
    <property type="molecule type" value="Genomic_DNA"/>
</dbReference>
<accession>A0A5C2SWX9</accession>
<reference evidence="2" key="1">
    <citation type="journal article" date="2018" name="Genome Biol. Evol.">
        <title>Genomics and development of Lentinus tigrinus, a white-rot wood-decaying mushroom with dimorphic fruiting bodies.</title>
        <authorList>
            <person name="Wu B."/>
            <person name="Xu Z."/>
            <person name="Knudson A."/>
            <person name="Carlson A."/>
            <person name="Chen N."/>
            <person name="Kovaka S."/>
            <person name="LaButti K."/>
            <person name="Lipzen A."/>
            <person name="Pennachio C."/>
            <person name="Riley R."/>
            <person name="Schakwitz W."/>
            <person name="Umezawa K."/>
            <person name="Ohm R.A."/>
            <person name="Grigoriev I.V."/>
            <person name="Nagy L.G."/>
            <person name="Gibbons J."/>
            <person name="Hibbett D."/>
        </authorList>
    </citation>
    <scope>NUCLEOTIDE SEQUENCE [LARGE SCALE GENOMIC DNA]</scope>
    <source>
        <strain evidence="2">ALCF2SS1-6</strain>
    </source>
</reference>
<evidence type="ECO:0008006" key="4">
    <source>
        <dbReference type="Google" id="ProtNLM"/>
    </source>
</evidence>